<keyword evidence="3" id="KW-1185">Reference proteome</keyword>
<keyword evidence="1" id="KW-0812">Transmembrane</keyword>
<sequence>MAVPASSRAAINSVRWVRVARNSSRIQAATVSRDADGRRVRARLRCRVRRRVERFERVAGSVFLGLFGVGLYDQTMLPAV</sequence>
<feature type="transmembrane region" description="Helical" evidence="1">
    <location>
        <begin position="55"/>
        <end position="72"/>
    </location>
</feature>
<keyword evidence="1" id="KW-1133">Transmembrane helix</keyword>
<evidence type="ECO:0000256" key="1">
    <source>
        <dbReference type="SAM" id="Phobius"/>
    </source>
</evidence>
<gene>
    <name evidence="2" type="ORF">J2W56_001887</name>
</gene>
<dbReference type="EMBL" id="JAVDWW010000002">
    <property type="protein sequence ID" value="MDR7168168.1"/>
    <property type="molecule type" value="Genomic_DNA"/>
</dbReference>
<evidence type="ECO:0000313" key="2">
    <source>
        <dbReference type="EMBL" id="MDR7168168.1"/>
    </source>
</evidence>
<protein>
    <submittedName>
        <fullName evidence="2">Uncharacterized protein</fullName>
    </submittedName>
</protein>
<name>A0ABU1XC93_9NOCA</name>
<accession>A0ABU1XC93</accession>
<comment type="caution">
    <text evidence="2">The sequence shown here is derived from an EMBL/GenBank/DDBJ whole genome shotgun (WGS) entry which is preliminary data.</text>
</comment>
<proteinExistence type="predicted"/>
<dbReference type="Proteomes" id="UP001251217">
    <property type="component" value="Unassembled WGS sequence"/>
</dbReference>
<evidence type="ECO:0000313" key="3">
    <source>
        <dbReference type="Proteomes" id="UP001251217"/>
    </source>
</evidence>
<keyword evidence="1" id="KW-0472">Membrane</keyword>
<organism evidence="2 3">
    <name type="scientific">Nocardia kruczakiae</name>
    <dbReference type="NCBI Taxonomy" id="261477"/>
    <lineage>
        <taxon>Bacteria</taxon>
        <taxon>Bacillati</taxon>
        <taxon>Actinomycetota</taxon>
        <taxon>Actinomycetes</taxon>
        <taxon>Mycobacteriales</taxon>
        <taxon>Nocardiaceae</taxon>
        <taxon>Nocardia</taxon>
    </lineage>
</organism>
<reference evidence="2 3" key="1">
    <citation type="submission" date="2023-07" db="EMBL/GenBank/DDBJ databases">
        <title>Sorghum-associated microbial communities from plants grown in Nebraska, USA.</title>
        <authorList>
            <person name="Schachtman D."/>
        </authorList>
    </citation>
    <scope>NUCLEOTIDE SEQUENCE [LARGE SCALE GENOMIC DNA]</scope>
    <source>
        <strain evidence="2 3">4272</strain>
    </source>
</reference>